<dbReference type="STRING" id="542762.A0A4S4D0S0"/>
<evidence type="ECO:0000313" key="7">
    <source>
        <dbReference type="EMBL" id="THF95789.1"/>
    </source>
</evidence>
<dbReference type="GO" id="GO:0005634">
    <property type="term" value="C:nucleus"/>
    <property type="evidence" value="ECO:0007669"/>
    <property type="project" value="TreeGrafter"/>
</dbReference>
<dbReference type="AlphaFoldDB" id="A0A4S4D0S0"/>
<evidence type="ECO:0000259" key="6">
    <source>
        <dbReference type="PROSITE" id="PS50103"/>
    </source>
</evidence>
<dbReference type="InterPro" id="IPR000571">
    <property type="entry name" value="Znf_CCCH"/>
</dbReference>
<dbReference type="SMART" id="SM00356">
    <property type="entry name" value="ZnF_C3H1"/>
    <property type="match status" value="2"/>
</dbReference>
<dbReference type="Gene3D" id="4.10.1000.10">
    <property type="entry name" value="Zinc finger, CCCH-type"/>
    <property type="match status" value="1"/>
</dbReference>
<dbReference type="GO" id="GO:0045892">
    <property type="term" value="P:negative regulation of DNA-templated transcription"/>
    <property type="evidence" value="ECO:0007669"/>
    <property type="project" value="InterPro"/>
</dbReference>
<evidence type="ECO:0000256" key="3">
    <source>
        <dbReference type="ARBA" id="ARBA00022771"/>
    </source>
</evidence>
<dbReference type="Proteomes" id="UP000306102">
    <property type="component" value="Unassembled WGS sequence"/>
</dbReference>
<dbReference type="PANTHER" id="PTHR13119:SF12">
    <property type="entry name" value="PROTEIN SUPPRESSOR OF SABLE"/>
    <property type="match status" value="1"/>
</dbReference>
<keyword evidence="3 5" id="KW-0863">Zinc-finger</keyword>
<dbReference type="PANTHER" id="PTHR13119">
    <property type="entry name" value="ZINC FINGER CCCH DOMAIN-CONTAINING PROTEI"/>
    <property type="match status" value="1"/>
</dbReference>
<gene>
    <name evidence="7" type="ORF">TEA_020807</name>
</gene>
<evidence type="ECO:0000256" key="4">
    <source>
        <dbReference type="ARBA" id="ARBA00022833"/>
    </source>
</evidence>
<dbReference type="InterPro" id="IPR036855">
    <property type="entry name" value="Znf_CCCH_sf"/>
</dbReference>
<dbReference type="Pfam" id="PF18044">
    <property type="entry name" value="zf-CCCH_4"/>
    <property type="match status" value="1"/>
</dbReference>
<dbReference type="GO" id="GO:0008270">
    <property type="term" value="F:zinc ion binding"/>
    <property type="evidence" value="ECO:0007669"/>
    <property type="project" value="UniProtKB-KW"/>
</dbReference>
<keyword evidence="1 5" id="KW-0479">Metal-binding</keyword>
<dbReference type="SUPFAM" id="SSF90229">
    <property type="entry name" value="CCCH zinc finger"/>
    <property type="match status" value="2"/>
</dbReference>
<evidence type="ECO:0000256" key="1">
    <source>
        <dbReference type="ARBA" id="ARBA00022723"/>
    </source>
</evidence>
<dbReference type="InterPro" id="IPR045124">
    <property type="entry name" value="Su(sable)-like"/>
</dbReference>
<dbReference type="InterPro" id="IPR041367">
    <property type="entry name" value="Znf-CCCH_4"/>
</dbReference>
<comment type="caution">
    <text evidence="7">The sequence shown here is derived from an EMBL/GenBank/DDBJ whole genome shotgun (WGS) entry which is preliminary data.</text>
</comment>
<feature type="domain" description="C3H1-type" evidence="6">
    <location>
        <begin position="297"/>
        <end position="324"/>
    </location>
</feature>
<keyword evidence="8" id="KW-1185">Reference proteome</keyword>
<proteinExistence type="predicted"/>
<protein>
    <recommendedName>
        <fullName evidence="6">C3H1-type domain-containing protein</fullName>
    </recommendedName>
</protein>
<feature type="zinc finger region" description="C3H1-type" evidence="5">
    <location>
        <begin position="269"/>
        <end position="296"/>
    </location>
</feature>
<name>A0A4S4D0S0_CAMSN</name>
<dbReference type="GO" id="GO:0003723">
    <property type="term" value="F:RNA binding"/>
    <property type="evidence" value="ECO:0007669"/>
    <property type="project" value="InterPro"/>
</dbReference>
<keyword evidence="2" id="KW-0677">Repeat</keyword>
<accession>A0A4S4D0S0</accession>
<evidence type="ECO:0000256" key="2">
    <source>
        <dbReference type="ARBA" id="ARBA00022737"/>
    </source>
</evidence>
<keyword evidence="4 5" id="KW-0862">Zinc</keyword>
<feature type="domain" description="C3H1-type" evidence="6">
    <location>
        <begin position="269"/>
        <end position="296"/>
    </location>
</feature>
<sequence>MLREGILLGVLMDTQPLPILRPFAQDILSTALTGRKEMVFMANLCAFQLWQRVYKDKLCLDLLKQLLHFDEMKAAQVLVPEEEWCSFHNLVQPSLNHVAEIYEDILNSDKLCLDRLKQLLHFDEMKAAQVLVPEEEWCSFHNLVQPSLNHVAEIYEDILNSVHRFRPKFLATADGLPLYYEPYEFQHTCLLTCQLSGNTDTMAADDEHSELPNETRKCNSVPFVPSSYFLSHEVAENLATIIKEVRVQYTEDISGNEHKYVNGDGPPAPWKPSLCKFFVKGLCNRGNQCSYSHSLQAKRSVCKFFLSLKGCRNGDKCEFSHDVGPSTSSSSRPSLCLPEDEIVDAKSLL</sequence>
<dbReference type="PROSITE" id="PS50103">
    <property type="entry name" value="ZF_C3H1"/>
    <property type="match status" value="2"/>
</dbReference>
<organism evidence="7 8">
    <name type="scientific">Camellia sinensis var. sinensis</name>
    <name type="common">China tea</name>
    <dbReference type="NCBI Taxonomy" id="542762"/>
    <lineage>
        <taxon>Eukaryota</taxon>
        <taxon>Viridiplantae</taxon>
        <taxon>Streptophyta</taxon>
        <taxon>Embryophyta</taxon>
        <taxon>Tracheophyta</taxon>
        <taxon>Spermatophyta</taxon>
        <taxon>Magnoliopsida</taxon>
        <taxon>eudicotyledons</taxon>
        <taxon>Gunneridae</taxon>
        <taxon>Pentapetalae</taxon>
        <taxon>asterids</taxon>
        <taxon>Ericales</taxon>
        <taxon>Theaceae</taxon>
        <taxon>Camellia</taxon>
    </lineage>
</organism>
<dbReference type="Pfam" id="PF00642">
    <property type="entry name" value="zf-CCCH"/>
    <property type="match status" value="1"/>
</dbReference>
<evidence type="ECO:0000256" key="5">
    <source>
        <dbReference type="PROSITE-ProRule" id="PRU00723"/>
    </source>
</evidence>
<feature type="zinc finger region" description="C3H1-type" evidence="5">
    <location>
        <begin position="297"/>
        <end position="324"/>
    </location>
</feature>
<dbReference type="EMBL" id="SDRB02013160">
    <property type="protein sequence ID" value="THF95789.1"/>
    <property type="molecule type" value="Genomic_DNA"/>
</dbReference>
<reference evidence="7 8" key="1">
    <citation type="journal article" date="2018" name="Proc. Natl. Acad. Sci. U.S.A.">
        <title>Draft genome sequence of Camellia sinensis var. sinensis provides insights into the evolution of the tea genome and tea quality.</title>
        <authorList>
            <person name="Wei C."/>
            <person name="Yang H."/>
            <person name="Wang S."/>
            <person name="Zhao J."/>
            <person name="Liu C."/>
            <person name="Gao L."/>
            <person name="Xia E."/>
            <person name="Lu Y."/>
            <person name="Tai Y."/>
            <person name="She G."/>
            <person name="Sun J."/>
            <person name="Cao H."/>
            <person name="Tong W."/>
            <person name="Gao Q."/>
            <person name="Li Y."/>
            <person name="Deng W."/>
            <person name="Jiang X."/>
            <person name="Wang W."/>
            <person name="Chen Q."/>
            <person name="Zhang S."/>
            <person name="Li H."/>
            <person name="Wu J."/>
            <person name="Wang P."/>
            <person name="Li P."/>
            <person name="Shi C."/>
            <person name="Zheng F."/>
            <person name="Jian J."/>
            <person name="Huang B."/>
            <person name="Shan D."/>
            <person name="Shi M."/>
            <person name="Fang C."/>
            <person name="Yue Y."/>
            <person name="Li F."/>
            <person name="Li D."/>
            <person name="Wei S."/>
            <person name="Han B."/>
            <person name="Jiang C."/>
            <person name="Yin Y."/>
            <person name="Xia T."/>
            <person name="Zhang Z."/>
            <person name="Bennetzen J.L."/>
            <person name="Zhao S."/>
            <person name="Wan X."/>
        </authorList>
    </citation>
    <scope>NUCLEOTIDE SEQUENCE [LARGE SCALE GENOMIC DNA]</scope>
    <source>
        <strain evidence="8">cv. Shuchazao</strain>
        <tissue evidence="7">Leaf</tissue>
    </source>
</reference>
<evidence type="ECO:0000313" key="8">
    <source>
        <dbReference type="Proteomes" id="UP000306102"/>
    </source>
</evidence>